<dbReference type="Proteomes" id="UP000638648">
    <property type="component" value="Unassembled WGS sequence"/>
</dbReference>
<name>A0A927RMN3_9ACTN</name>
<dbReference type="SUPFAM" id="SSF53720">
    <property type="entry name" value="ALDH-like"/>
    <property type="match status" value="1"/>
</dbReference>
<evidence type="ECO:0008006" key="4">
    <source>
        <dbReference type="Google" id="ProtNLM"/>
    </source>
</evidence>
<dbReference type="RefSeq" id="WP_192752751.1">
    <property type="nucleotide sequence ID" value="NZ_BAABJL010000049.1"/>
</dbReference>
<keyword evidence="3" id="KW-1185">Reference proteome</keyword>
<accession>A0A927RMN3</accession>
<keyword evidence="1" id="KW-0521">NADP</keyword>
<gene>
    <name evidence="2" type="ORF">HEB94_005971</name>
</gene>
<evidence type="ECO:0000313" key="2">
    <source>
        <dbReference type="EMBL" id="MBE1609123.1"/>
    </source>
</evidence>
<sequence>MTAVRAGLNLADVRTVAGVQVVRLPAVVRGRPRMPAWPRVGEIREAVAARAQVVLGPTTDDAYLLVRPVLDRGSLAPSGDVQVVVVPAPDPRELLEPDPSAAIVELLRTPFEEICQFVDAVGAALADGAGDVAAAADLLAVTSSVDDRVHRAFGSQLPQLFDGATLRSMVSTELGGTGLRQLDGWVRMPEPVVHGIHAQLASRDAELSPPTVSTAAPLSRAAPTTQLHITAGNTPVVPVVSLLWGWAAKGACVVKPSAEAAPVIAALAGALASVDPAHPLTRHTTLAYWRGGDARVEDVLLAEGAFDRRVVWGSAETVRSVTRRGGSTDTIVMRPRHAVSLIGRAALAHDLAATVRLAAVDSTIADQQACMSSLLHLVEGSDDEADTYARWLADMLARWDAALPHRSPDRTRGELLALRRGLLATGDWHVQGRWPDVTSAVVRIDRGFDLRRHPGGRMVLVRAVPNLAEAARTHVDRDVSHVGVAPADALAGLRDVLASRGVDNVLPLGEAERTYAGRPHDGMSVLNRLVRWVNA</sequence>
<organism evidence="2 3">
    <name type="scientific">Actinopolymorpha pittospori</name>
    <dbReference type="NCBI Taxonomy" id="648752"/>
    <lineage>
        <taxon>Bacteria</taxon>
        <taxon>Bacillati</taxon>
        <taxon>Actinomycetota</taxon>
        <taxon>Actinomycetes</taxon>
        <taxon>Propionibacteriales</taxon>
        <taxon>Actinopolymorphaceae</taxon>
        <taxon>Actinopolymorpha</taxon>
    </lineage>
</organism>
<dbReference type="AlphaFoldDB" id="A0A927RMN3"/>
<evidence type="ECO:0000313" key="3">
    <source>
        <dbReference type="Proteomes" id="UP000638648"/>
    </source>
</evidence>
<proteinExistence type="predicted"/>
<dbReference type="Pfam" id="PF05893">
    <property type="entry name" value="LuxC"/>
    <property type="match status" value="1"/>
</dbReference>
<reference evidence="2" key="1">
    <citation type="submission" date="2020-10" db="EMBL/GenBank/DDBJ databases">
        <title>Sequencing the genomes of 1000 actinobacteria strains.</title>
        <authorList>
            <person name="Klenk H.-P."/>
        </authorList>
    </citation>
    <scope>NUCLEOTIDE SEQUENCE</scope>
    <source>
        <strain evidence="2">DSM 45354</strain>
    </source>
</reference>
<evidence type="ECO:0000256" key="1">
    <source>
        <dbReference type="ARBA" id="ARBA00022857"/>
    </source>
</evidence>
<protein>
    <recommendedName>
        <fullName evidence="4">Long-chain-fatty-acyl-CoA reductase</fullName>
    </recommendedName>
</protein>
<dbReference type="GO" id="GO:0003995">
    <property type="term" value="F:acyl-CoA dehydrogenase activity"/>
    <property type="evidence" value="ECO:0007669"/>
    <property type="project" value="InterPro"/>
</dbReference>
<dbReference type="GO" id="GO:0008218">
    <property type="term" value="P:bioluminescence"/>
    <property type="evidence" value="ECO:0007669"/>
    <property type="project" value="InterPro"/>
</dbReference>
<dbReference type="EMBL" id="JADBEM010000001">
    <property type="protein sequence ID" value="MBE1609123.1"/>
    <property type="molecule type" value="Genomic_DNA"/>
</dbReference>
<comment type="caution">
    <text evidence="2">The sequence shown here is derived from an EMBL/GenBank/DDBJ whole genome shotgun (WGS) entry which is preliminary data.</text>
</comment>
<dbReference type="InterPro" id="IPR016161">
    <property type="entry name" value="Ald_DH/histidinol_DH"/>
</dbReference>
<dbReference type="InterPro" id="IPR008670">
    <property type="entry name" value="CoA_reduct_LuxC"/>
</dbReference>